<dbReference type="InterPro" id="IPR006076">
    <property type="entry name" value="FAD-dep_OxRdtase"/>
</dbReference>
<dbReference type="SUPFAM" id="SSF54373">
    <property type="entry name" value="FAD-linked reductases, C-terminal domain"/>
    <property type="match status" value="1"/>
</dbReference>
<evidence type="ECO:0000259" key="2">
    <source>
        <dbReference type="Pfam" id="PF01266"/>
    </source>
</evidence>
<dbReference type="SUPFAM" id="SSF51971">
    <property type="entry name" value="Nucleotide-binding domain"/>
    <property type="match status" value="1"/>
</dbReference>
<reference evidence="3" key="1">
    <citation type="journal article" date="2014" name="Int. J. Syst. Evol. Microbiol.">
        <title>Complete genome sequence of Corynebacterium casei LMG S-19264T (=DSM 44701T), isolated from a smear-ripened cheese.</title>
        <authorList>
            <consortium name="US DOE Joint Genome Institute (JGI-PGF)"/>
            <person name="Walter F."/>
            <person name="Albersmeier A."/>
            <person name="Kalinowski J."/>
            <person name="Ruckert C."/>
        </authorList>
    </citation>
    <scope>NUCLEOTIDE SEQUENCE</scope>
    <source>
        <strain evidence="3">CGMCC 1.15448</strain>
    </source>
</reference>
<keyword evidence="4" id="KW-1185">Reference proteome</keyword>
<sequence length="355" mass="40453">MRRQVEILIIGQGICGSFLHLELEKAGVSHIVIDEALPFTASRVAAGLINPVTGRRLVTTWMIDQLLAFAVDAYQRLAGVLGSTFLEPVVVADLFPTAQMRLAFLNRLEEGGPYLRLPADEYDLLGRFHYTFGYGLIESCYLVDLPGLLAAVRRQMKEQHLLWEERFEAGELEVADTQIRYRDIEARRIIFCDGVASFSNPYFSRLPFAPNKGEALIVEIPEFQRQRTVFKKGISLVPWRDDLYWVGSSYEWSFEHAQPTEEFRQRTEAALREWLKQPFRTVEHLASVRPATLERRPFVGFHPVHTAVGILNGMGTKGCSLAPYFAHELVRFISTGSPIRVDADVKRFTRVLSRH</sequence>
<dbReference type="Proteomes" id="UP000607559">
    <property type="component" value="Unassembled WGS sequence"/>
</dbReference>
<protein>
    <submittedName>
        <fullName evidence="3">FAD-dependent oxidoreductase</fullName>
    </submittedName>
</protein>
<name>A0A8J2UEC0_9BACT</name>
<gene>
    <name evidence="3" type="primary">fjo30</name>
    <name evidence="3" type="ORF">GCM10011511_30230</name>
</gene>
<dbReference type="GO" id="GO:0016491">
    <property type="term" value="F:oxidoreductase activity"/>
    <property type="evidence" value="ECO:0007669"/>
    <property type="project" value="UniProtKB-KW"/>
</dbReference>
<dbReference type="RefSeq" id="WP_188933093.1">
    <property type="nucleotide sequence ID" value="NZ_BMJC01000003.1"/>
</dbReference>
<evidence type="ECO:0000256" key="1">
    <source>
        <dbReference type="ARBA" id="ARBA00023002"/>
    </source>
</evidence>
<dbReference type="PANTHER" id="PTHR13847:SF289">
    <property type="entry name" value="GLYCINE OXIDASE"/>
    <property type="match status" value="1"/>
</dbReference>
<organism evidence="3 4">
    <name type="scientific">Puia dinghuensis</name>
    <dbReference type="NCBI Taxonomy" id="1792502"/>
    <lineage>
        <taxon>Bacteria</taxon>
        <taxon>Pseudomonadati</taxon>
        <taxon>Bacteroidota</taxon>
        <taxon>Chitinophagia</taxon>
        <taxon>Chitinophagales</taxon>
        <taxon>Chitinophagaceae</taxon>
        <taxon>Puia</taxon>
    </lineage>
</organism>
<evidence type="ECO:0000313" key="3">
    <source>
        <dbReference type="EMBL" id="GGB04849.1"/>
    </source>
</evidence>
<dbReference type="PANTHER" id="PTHR13847">
    <property type="entry name" value="SARCOSINE DEHYDROGENASE-RELATED"/>
    <property type="match status" value="1"/>
</dbReference>
<proteinExistence type="predicted"/>
<accession>A0A8J2UEC0</accession>
<keyword evidence="1" id="KW-0560">Oxidoreductase</keyword>
<feature type="domain" description="FAD dependent oxidoreductase" evidence="2">
    <location>
        <begin position="7"/>
        <end position="330"/>
    </location>
</feature>
<dbReference type="Gene3D" id="3.30.9.10">
    <property type="entry name" value="D-Amino Acid Oxidase, subunit A, domain 2"/>
    <property type="match status" value="1"/>
</dbReference>
<dbReference type="Gene3D" id="3.50.50.60">
    <property type="entry name" value="FAD/NAD(P)-binding domain"/>
    <property type="match status" value="1"/>
</dbReference>
<dbReference type="AlphaFoldDB" id="A0A8J2UEC0"/>
<evidence type="ECO:0000313" key="4">
    <source>
        <dbReference type="Proteomes" id="UP000607559"/>
    </source>
</evidence>
<comment type="caution">
    <text evidence="3">The sequence shown here is derived from an EMBL/GenBank/DDBJ whole genome shotgun (WGS) entry which is preliminary data.</text>
</comment>
<dbReference type="EMBL" id="BMJC01000003">
    <property type="protein sequence ID" value="GGB04849.1"/>
    <property type="molecule type" value="Genomic_DNA"/>
</dbReference>
<dbReference type="Pfam" id="PF01266">
    <property type="entry name" value="DAO"/>
    <property type="match status" value="1"/>
</dbReference>
<dbReference type="GO" id="GO:0005737">
    <property type="term" value="C:cytoplasm"/>
    <property type="evidence" value="ECO:0007669"/>
    <property type="project" value="TreeGrafter"/>
</dbReference>
<reference evidence="3" key="2">
    <citation type="submission" date="2020-09" db="EMBL/GenBank/DDBJ databases">
        <authorList>
            <person name="Sun Q."/>
            <person name="Zhou Y."/>
        </authorList>
    </citation>
    <scope>NUCLEOTIDE SEQUENCE</scope>
    <source>
        <strain evidence="3">CGMCC 1.15448</strain>
    </source>
</reference>
<dbReference type="InterPro" id="IPR036188">
    <property type="entry name" value="FAD/NAD-bd_sf"/>
</dbReference>